<name>A0A0C3QBW9_9AGAM</name>
<reference evidence="2 3" key="1">
    <citation type="submission" date="2014-04" db="EMBL/GenBank/DDBJ databases">
        <authorList>
            <consortium name="DOE Joint Genome Institute"/>
            <person name="Kuo A."/>
            <person name="Girlanda M."/>
            <person name="Perotto S."/>
            <person name="Kohler A."/>
            <person name="Nagy L.G."/>
            <person name="Floudas D."/>
            <person name="Copeland A."/>
            <person name="Barry K.W."/>
            <person name="Cichocki N."/>
            <person name="Veneault-Fourrey C."/>
            <person name="LaButti K."/>
            <person name="Lindquist E.A."/>
            <person name="Lipzen A."/>
            <person name="Lundell T."/>
            <person name="Morin E."/>
            <person name="Murat C."/>
            <person name="Sun H."/>
            <person name="Tunlid A."/>
            <person name="Henrissat B."/>
            <person name="Grigoriev I.V."/>
            <person name="Hibbett D.S."/>
            <person name="Martin F."/>
            <person name="Nordberg H.P."/>
            <person name="Cantor M.N."/>
            <person name="Hua S.X."/>
        </authorList>
    </citation>
    <scope>NUCLEOTIDE SEQUENCE [LARGE SCALE GENOMIC DNA]</scope>
    <source>
        <strain evidence="2 3">MUT 4182</strain>
    </source>
</reference>
<evidence type="ECO:0008006" key="4">
    <source>
        <dbReference type="Google" id="ProtNLM"/>
    </source>
</evidence>
<reference evidence="3" key="2">
    <citation type="submission" date="2015-01" db="EMBL/GenBank/DDBJ databases">
        <title>Evolutionary Origins and Diversification of the Mycorrhizal Mutualists.</title>
        <authorList>
            <consortium name="DOE Joint Genome Institute"/>
            <consortium name="Mycorrhizal Genomics Consortium"/>
            <person name="Kohler A."/>
            <person name="Kuo A."/>
            <person name="Nagy L.G."/>
            <person name="Floudas D."/>
            <person name="Copeland A."/>
            <person name="Barry K.W."/>
            <person name="Cichocki N."/>
            <person name="Veneault-Fourrey C."/>
            <person name="LaButti K."/>
            <person name="Lindquist E.A."/>
            <person name="Lipzen A."/>
            <person name="Lundell T."/>
            <person name="Morin E."/>
            <person name="Murat C."/>
            <person name="Riley R."/>
            <person name="Ohm R."/>
            <person name="Sun H."/>
            <person name="Tunlid A."/>
            <person name="Henrissat B."/>
            <person name="Grigoriev I.V."/>
            <person name="Hibbett D.S."/>
            <person name="Martin F."/>
        </authorList>
    </citation>
    <scope>NUCLEOTIDE SEQUENCE [LARGE SCALE GENOMIC DNA]</scope>
    <source>
        <strain evidence="3">MUT 4182</strain>
    </source>
</reference>
<keyword evidence="1" id="KW-0732">Signal</keyword>
<dbReference type="EMBL" id="KN823123">
    <property type="protein sequence ID" value="KIO21924.1"/>
    <property type="molecule type" value="Genomic_DNA"/>
</dbReference>
<evidence type="ECO:0000313" key="3">
    <source>
        <dbReference type="Proteomes" id="UP000054248"/>
    </source>
</evidence>
<accession>A0A0C3QBW9</accession>
<dbReference type="Proteomes" id="UP000054248">
    <property type="component" value="Unassembled WGS sequence"/>
</dbReference>
<keyword evidence="3" id="KW-1185">Reference proteome</keyword>
<feature type="signal peptide" evidence="1">
    <location>
        <begin position="1"/>
        <end position="18"/>
    </location>
</feature>
<sequence length="75" mass="7906">MIVMVVVVVLAATCCPDGQPKRSARLDHQGHAMDKVRGVLQNGGGFEEEGEGLACEGTGCVLCSDRNLADQCFVL</sequence>
<evidence type="ECO:0000313" key="2">
    <source>
        <dbReference type="EMBL" id="KIO21924.1"/>
    </source>
</evidence>
<dbReference type="HOGENOM" id="CLU_2672916_0_0_1"/>
<feature type="chain" id="PRO_5002180686" description="Secreted protein" evidence="1">
    <location>
        <begin position="19"/>
        <end position="75"/>
    </location>
</feature>
<evidence type="ECO:0000256" key="1">
    <source>
        <dbReference type="SAM" id="SignalP"/>
    </source>
</evidence>
<gene>
    <name evidence="2" type="ORF">M407DRAFT_245333</name>
</gene>
<protein>
    <recommendedName>
        <fullName evidence="4">Secreted protein</fullName>
    </recommendedName>
</protein>
<dbReference type="AlphaFoldDB" id="A0A0C3QBW9"/>
<organism evidence="2 3">
    <name type="scientific">Tulasnella calospora MUT 4182</name>
    <dbReference type="NCBI Taxonomy" id="1051891"/>
    <lineage>
        <taxon>Eukaryota</taxon>
        <taxon>Fungi</taxon>
        <taxon>Dikarya</taxon>
        <taxon>Basidiomycota</taxon>
        <taxon>Agaricomycotina</taxon>
        <taxon>Agaricomycetes</taxon>
        <taxon>Cantharellales</taxon>
        <taxon>Tulasnellaceae</taxon>
        <taxon>Tulasnella</taxon>
    </lineage>
</organism>
<proteinExistence type="predicted"/>